<keyword evidence="5 9" id="KW-0653">Protein transport</keyword>
<keyword evidence="3 9" id="KW-1003">Cell membrane</keyword>
<accession>A0A5C5X4M2</accession>
<dbReference type="AlphaFoldDB" id="A0A5C5X4M2"/>
<dbReference type="PANTHER" id="PTHR30081">
    <property type="entry name" value="PROTEIN-EXPORT MEMBRANE PROTEIN SEC"/>
    <property type="match status" value="1"/>
</dbReference>
<evidence type="ECO:0000256" key="2">
    <source>
        <dbReference type="ARBA" id="ARBA00022448"/>
    </source>
</evidence>
<dbReference type="InterPro" id="IPR048631">
    <property type="entry name" value="SecD_1st"/>
</dbReference>
<feature type="transmembrane region" description="Helical" evidence="9">
    <location>
        <begin position="576"/>
        <end position="594"/>
    </location>
</feature>
<dbReference type="InterPro" id="IPR022813">
    <property type="entry name" value="SecD/SecF_arch_bac"/>
</dbReference>
<dbReference type="Pfam" id="PF02355">
    <property type="entry name" value="SecD_SecF_C"/>
    <property type="match status" value="2"/>
</dbReference>
<keyword evidence="2 9" id="KW-0813">Transport</keyword>
<dbReference type="Gene3D" id="3.30.70.3220">
    <property type="match status" value="1"/>
</dbReference>
<feature type="transmembrane region" description="Helical" evidence="9">
    <location>
        <begin position="398"/>
        <end position="417"/>
    </location>
</feature>
<feature type="domain" description="Protein translocase subunit SecDF P1" evidence="12">
    <location>
        <begin position="131"/>
        <end position="190"/>
    </location>
</feature>
<feature type="transmembrane region" description="Helical" evidence="9">
    <location>
        <begin position="807"/>
        <end position="826"/>
    </location>
</feature>
<evidence type="ECO:0000256" key="5">
    <source>
        <dbReference type="ARBA" id="ARBA00022927"/>
    </source>
</evidence>
<evidence type="ECO:0000313" key="15">
    <source>
        <dbReference type="Proteomes" id="UP000317243"/>
    </source>
</evidence>
<evidence type="ECO:0000256" key="3">
    <source>
        <dbReference type="ARBA" id="ARBA00022475"/>
    </source>
</evidence>
<gene>
    <name evidence="10" type="primary">secF</name>
    <name evidence="9" type="synonym">secD</name>
    <name evidence="14" type="ORF">KOR42_05030</name>
</gene>
<feature type="transmembrane region" description="Helical" evidence="9">
    <location>
        <begin position="70"/>
        <end position="86"/>
    </location>
</feature>
<comment type="caution">
    <text evidence="9">Lacks conserved residue(s) required for the propagation of feature annotation.</text>
</comment>
<dbReference type="Gene3D" id="1.20.1640.10">
    <property type="entry name" value="Multidrug efflux transporter AcrB transmembrane domain"/>
    <property type="match status" value="2"/>
</dbReference>
<feature type="transmembrane region" description="Helical" evidence="9">
    <location>
        <begin position="878"/>
        <end position="897"/>
    </location>
</feature>
<evidence type="ECO:0000259" key="13">
    <source>
        <dbReference type="Pfam" id="PF22599"/>
    </source>
</evidence>
<keyword evidence="6 9" id="KW-1133">Transmembrane helix</keyword>
<dbReference type="RefSeq" id="WP_146507021.1">
    <property type="nucleotide sequence ID" value="NZ_SIHI01000001.1"/>
</dbReference>
<comment type="function">
    <text evidence="9">Part of the Sec protein translocase complex. Interacts with the SecYEG preprotein conducting channel. SecDF uses the proton motive force (PMF) to complete protein translocation after the ATP-dependent function of SecA.</text>
</comment>
<dbReference type="NCBIfam" id="TIGR00966">
    <property type="entry name" value="transloc_SecF"/>
    <property type="match status" value="1"/>
</dbReference>
<dbReference type="OrthoDB" id="9805019at2"/>
<dbReference type="InterPro" id="IPR054384">
    <property type="entry name" value="SecDF_P1_head"/>
</dbReference>
<evidence type="ECO:0000256" key="7">
    <source>
        <dbReference type="ARBA" id="ARBA00023010"/>
    </source>
</evidence>
<keyword evidence="7 9" id="KW-0811">Translocation</keyword>
<name>A0A5C5X4M2_9PLAN</name>
<comment type="subunit">
    <text evidence="10">Forms a complex with SecD. Part of the essential Sec protein translocation apparatus which comprises SecA, SecYEG and auxiliary proteins SecDF. Other proteins may also be involved.</text>
</comment>
<dbReference type="GO" id="GO:0015450">
    <property type="term" value="F:protein-transporting ATPase activity"/>
    <property type="evidence" value="ECO:0007669"/>
    <property type="project" value="InterPro"/>
</dbReference>
<organism evidence="14 15">
    <name type="scientific">Thalassoglobus neptunius</name>
    <dbReference type="NCBI Taxonomy" id="1938619"/>
    <lineage>
        <taxon>Bacteria</taxon>
        <taxon>Pseudomonadati</taxon>
        <taxon>Planctomycetota</taxon>
        <taxon>Planctomycetia</taxon>
        <taxon>Planctomycetales</taxon>
        <taxon>Planctomycetaceae</taxon>
        <taxon>Thalassoglobus</taxon>
    </lineage>
</organism>
<comment type="similarity">
    <text evidence="10">Belongs to the SecD/SecF family. SecF subfamily.</text>
</comment>
<dbReference type="InterPro" id="IPR005791">
    <property type="entry name" value="SecD"/>
</dbReference>
<feature type="transmembrane region" description="Helical" evidence="9">
    <location>
        <begin position="521"/>
        <end position="545"/>
    </location>
</feature>
<protein>
    <recommendedName>
        <fullName evidence="9 10">Multifunctional fusion protein</fullName>
    </recommendedName>
    <domain>
        <recommendedName>
            <fullName evidence="9">Protein translocase subunit SecD</fullName>
        </recommendedName>
    </domain>
    <domain>
        <recommendedName>
            <fullName evidence="10">Protein-export membrane protein SecF</fullName>
        </recommendedName>
    </domain>
</protein>
<evidence type="ECO:0000259" key="12">
    <source>
        <dbReference type="Pfam" id="PF21760"/>
    </source>
</evidence>
<dbReference type="EMBL" id="SIHI01000001">
    <property type="protein sequence ID" value="TWT57145.1"/>
    <property type="molecule type" value="Genomic_DNA"/>
</dbReference>
<feature type="transmembrane region" description="Helical" evidence="9">
    <location>
        <begin position="926"/>
        <end position="944"/>
    </location>
</feature>
<dbReference type="Proteomes" id="UP000317243">
    <property type="component" value="Unassembled WGS sequence"/>
</dbReference>
<dbReference type="Pfam" id="PF22599">
    <property type="entry name" value="SecDF_P1_head"/>
    <property type="match status" value="1"/>
</dbReference>
<dbReference type="InterPro" id="IPR022645">
    <property type="entry name" value="SecD/SecF_bac"/>
</dbReference>
<evidence type="ECO:0000256" key="10">
    <source>
        <dbReference type="HAMAP-Rule" id="MF_01464"/>
    </source>
</evidence>
<evidence type="ECO:0000256" key="6">
    <source>
        <dbReference type="ARBA" id="ARBA00022989"/>
    </source>
</evidence>
<comment type="similarity">
    <text evidence="9">Belongs to the SecD/SecF family. SecD subfamily.</text>
</comment>
<dbReference type="Pfam" id="PF07549">
    <property type="entry name" value="Sec_GG"/>
    <property type="match status" value="1"/>
</dbReference>
<evidence type="ECO:0000256" key="4">
    <source>
        <dbReference type="ARBA" id="ARBA00022692"/>
    </source>
</evidence>
<evidence type="ECO:0000256" key="8">
    <source>
        <dbReference type="ARBA" id="ARBA00023136"/>
    </source>
</evidence>
<dbReference type="HAMAP" id="MF_01464_B">
    <property type="entry name" value="SecF_B"/>
    <property type="match status" value="1"/>
</dbReference>
<dbReference type="InterPro" id="IPR022646">
    <property type="entry name" value="SecD/SecF_CS"/>
</dbReference>
<feature type="domain" description="SecDF P1 head subdomain" evidence="13">
    <location>
        <begin position="275"/>
        <end position="374"/>
    </location>
</feature>
<comment type="subcellular location">
    <subcellularLocation>
        <location evidence="1 9">Cell membrane</location>
        <topology evidence="1 9">Multi-pass membrane protein</topology>
    </subcellularLocation>
</comment>
<feature type="domain" description="Protein export membrane protein SecD/SecF C-terminal" evidence="11">
    <location>
        <begin position="782"/>
        <end position="979"/>
    </location>
</feature>
<dbReference type="Gene3D" id="3.30.1360.200">
    <property type="match status" value="1"/>
</dbReference>
<dbReference type="GO" id="GO:0065002">
    <property type="term" value="P:intracellular protein transmembrane transport"/>
    <property type="evidence" value="ECO:0007669"/>
    <property type="project" value="UniProtKB-UniRule"/>
</dbReference>
<feature type="transmembrane region" description="Helical" evidence="9">
    <location>
        <begin position="448"/>
        <end position="469"/>
    </location>
</feature>
<dbReference type="InterPro" id="IPR005665">
    <property type="entry name" value="SecF_bac"/>
</dbReference>
<feature type="transmembrane region" description="Helical" evidence="9">
    <location>
        <begin position="950"/>
        <end position="977"/>
    </location>
</feature>
<dbReference type="GO" id="GO:0006605">
    <property type="term" value="P:protein targeting"/>
    <property type="evidence" value="ECO:0007669"/>
    <property type="project" value="UniProtKB-UniRule"/>
</dbReference>
<evidence type="ECO:0000313" key="14">
    <source>
        <dbReference type="EMBL" id="TWT57145.1"/>
    </source>
</evidence>
<dbReference type="PRINTS" id="PR01755">
    <property type="entry name" value="SECFTRNLCASE"/>
</dbReference>
<dbReference type="InterPro" id="IPR055344">
    <property type="entry name" value="SecD_SecF_C_bact"/>
</dbReference>
<comment type="caution">
    <text evidence="14">The sequence shown here is derived from an EMBL/GenBank/DDBJ whole genome shotgun (WGS) entry which is preliminary data.</text>
</comment>
<dbReference type="FunFam" id="1.20.1640.10:FF:000004">
    <property type="entry name" value="Protein translocase subunit SecD"/>
    <property type="match status" value="1"/>
</dbReference>
<dbReference type="HAMAP" id="MF_01463_B">
    <property type="entry name" value="SecD_B"/>
    <property type="match status" value="1"/>
</dbReference>
<dbReference type="InterPro" id="IPR048634">
    <property type="entry name" value="SecD_SecF_C"/>
</dbReference>
<sequence>MSPLNLDLLLFAQTSITTAEGTAEAAEAAEVSSAMGWGVFLIVVAALVIPFVVGSLVATALNLKSLSTRISLVLLAITLAVSPFIITKAEGKPFKDAINLGIDLAGGTNMVFAVDRKAAEAEGKVIDDELMNKMVEKVKQRVNPTGTEEVTVRRVGSDRIEVIVPGADQEKVEQVKRDITSLGELEFALLANSVNHQDIIALGDNVGEGGNVFRDGKLIAMWRRPALDAEGIQKVTGGDRVRSRILTAEDGTPLTDAAGQPLREFLVVVDPDPAKRITGRYLISVREEITEKGLAVGFTFNQRGGYLFGQVTSRNRPQEGEGFFSHLAVLLDGNIHSAPTINAVITTTGVIEGRFTQDEVDNLLGVLNAGALEVPLVSEPVTEFTISALLGEEVQKKGFLAIGIALAAVFIFTLVYYLKSGFVADVCLAINILLVLGAMSLIDATFTLPGLAGLVLTIGMAVDANVLIFERMREEQARGSSIRMSIKNGFEKAFSTIFDANITTLLTAVVLYYIGTDQIKGFAVTLFIGILTSMFSALYIGRLIFEIAEQKRWLTDLKMMSLINAEGINFLGKKQIAAAASVLVILVGLTAVGMRGSDNLDIDFRGGSMVTFGFEGEAPETEYVREVLEPQFEDGITLEQLSVSEGGESRKLFRLRTVVDETGVVSQKIKEAFADSEYRLVQQSVRYDDPVEIVVEEGSEDELMAGGYQTTVVLSESMTPAALADEAFVSLSSIKELSGVDIEETIIARSLNPEEPKSNEILLMFGPSVPVEDVNAALSSMKEDLEKDPHFEEVNSFAQSVTGDAKWAAITAMVISLLMIVAYLWIRFQRVTFGVAACAALIHDVLVVLGLVAIGAYLSGTPLRSLLMLEDFKINLPIIAAFLTIVGYSLNDTIVVFDRIREVRGRNPALTESMVNASLNQTLSRTILTSLTTLIVVLILYVMGGEGIHGFAYCLILGILVGTYSSIYVASPVLVWLMNRQQKKVAST</sequence>
<dbReference type="NCBIfam" id="TIGR00916">
    <property type="entry name" value="2A0604s01"/>
    <property type="match status" value="1"/>
</dbReference>
<dbReference type="GO" id="GO:0043952">
    <property type="term" value="P:protein transport by the Sec complex"/>
    <property type="evidence" value="ECO:0007669"/>
    <property type="project" value="UniProtKB-UniRule"/>
</dbReference>
<dbReference type="PANTHER" id="PTHR30081:SF1">
    <property type="entry name" value="PROTEIN TRANSLOCASE SUBUNIT SECD"/>
    <property type="match status" value="1"/>
</dbReference>
<dbReference type="SUPFAM" id="SSF82866">
    <property type="entry name" value="Multidrug efflux transporter AcrB transmembrane domain"/>
    <property type="match status" value="2"/>
</dbReference>
<dbReference type="NCBIfam" id="TIGR01129">
    <property type="entry name" value="secD"/>
    <property type="match status" value="1"/>
</dbReference>
<keyword evidence="8 9" id="KW-0472">Membrane</keyword>
<keyword evidence="15" id="KW-1185">Reference proteome</keyword>
<feature type="transmembrane region" description="Helical" evidence="9">
    <location>
        <begin position="35"/>
        <end position="58"/>
    </location>
</feature>
<comment type="subunit">
    <text evidence="9">Forms a complex with SecF. Part of the essential Sec protein translocation apparatus which comprises SecA, SecYEG and auxiliary proteins SecDF. Other proteins may also be involved.</text>
</comment>
<reference evidence="14 15" key="1">
    <citation type="submission" date="2019-02" db="EMBL/GenBank/DDBJ databases">
        <title>Deep-cultivation of Planctomycetes and their phenomic and genomic characterization uncovers novel biology.</title>
        <authorList>
            <person name="Wiegand S."/>
            <person name="Jogler M."/>
            <person name="Boedeker C."/>
            <person name="Pinto D."/>
            <person name="Vollmers J."/>
            <person name="Rivas-Marin E."/>
            <person name="Kohn T."/>
            <person name="Peeters S.H."/>
            <person name="Heuer A."/>
            <person name="Rast P."/>
            <person name="Oberbeckmann S."/>
            <person name="Bunk B."/>
            <person name="Jeske O."/>
            <person name="Meyerdierks A."/>
            <person name="Storesund J.E."/>
            <person name="Kallscheuer N."/>
            <person name="Luecker S."/>
            <person name="Lage O.M."/>
            <person name="Pohl T."/>
            <person name="Merkel B.J."/>
            <person name="Hornburger P."/>
            <person name="Mueller R.-W."/>
            <person name="Bruemmer F."/>
            <person name="Labrenz M."/>
            <person name="Spormann A.M."/>
            <person name="Op Den Camp H."/>
            <person name="Overmann J."/>
            <person name="Amann R."/>
            <person name="Jetten M.S.M."/>
            <person name="Mascher T."/>
            <person name="Medema M.H."/>
            <person name="Devos D.P."/>
            <person name="Kaster A.-K."/>
            <person name="Ovreas L."/>
            <person name="Rohde M."/>
            <person name="Galperin M.Y."/>
            <person name="Jogler C."/>
        </authorList>
    </citation>
    <scope>NUCLEOTIDE SEQUENCE [LARGE SCALE GENOMIC DNA]</scope>
    <source>
        <strain evidence="14 15">KOR42</strain>
    </source>
</reference>
<feature type="transmembrane region" description="Helical" evidence="9">
    <location>
        <begin position="833"/>
        <end position="858"/>
    </location>
</feature>
<evidence type="ECO:0000256" key="9">
    <source>
        <dbReference type="HAMAP-Rule" id="MF_01463"/>
    </source>
</evidence>
<dbReference type="GO" id="GO:0005886">
    <property type="term" value="C:plasma membrane"/>
    <property type="evidence" value="ECO:0007669"/>
    <property type="project" value="UniProtKB-SubCell"/>
</dbReference>
<evidence type="ECO:0000259" key="11">
    <source>
        <dbReference type="Pfam" id="PF02355"/>
    </source>
</evidence>
<dbReference type="Pfam" id="PF21760">
    <property type="entry name" value="SecD_1st"/>
    <property type="match status" value="1"/>
</dbReference>
<feature type="transmembrane region" description="Helical" evidence="9">
    <location>
        <begin position="490"/>
        <end position="515"/>
    </location>
</feature>
<feature type="transmembrane region" description="Helical" evidence="9">
    <location>
        <begin position="422"/>
        <end position="442"/>
    </location>
</feature>
<feature type="domain" description="Protein export membrane protein SecD/SecF C-terminal" evidence="11">
    <location>
        <begin position="383"/>
        <end position="544"/>
    </location>
</feature>
<proteinExistence type="inferred from homology"/>
<keyword evidence="4 9" id="KW-0812">Transmembrane</keyword>
<evidence type="ECO:0000256" key="1">
    <source>
        <dbReference type="ARBA" id="ARBA00004651"/>
    </source>
</evidence>